<dbReference type="FunFam" id="2.40.70.10:FF:000050">
    <property type="entry name" value="Aspartic proteinase CDR1"/>
    <property type="match status" value="1"/>
</dbReference>
<dbReference type="Pfam" id="PF14543">
    <property type="entry name" value="TAXi_N"/>
    <property type="match status" value="1"/>
</dbReference>
<keyword evidence="5 9" id="KW-0732">Signal</keyword>
<evidence type="ECO:0000256" key="9">
    <source>
        <dbReference type="SAM" id="SignalP"/>
    </source>
</evidence>
<evidence type="ECO:0000256" key="2">
    <source>
        <dbReference type="ARBA" id="ARBA00007447"/>
    </source>
</evidence>
<dbReference type="InterPro" id="IPR033121">
    <property type="entry name" value="PEPTIDASE_A1"/>
</dbReference>
<keyword evidence="3" id="KW-0964">Secreted</keyword>
<keyword evidence="8" id="KW-0325">Glycoprotein</keyword>
<comment type="caution">
    <text evidence="11">The sequence shown here is derived from an EMBL/GenBank/DDBJ whole genome shotgun (WGS) entry which is preliminary data.</text>
</comment>
<evidence type="ECO:0000256" key="1">
    <source>
        <dbReference type="ARBA" id="ARBA00004613"/>
    </source>
</evidence>
<dbReference type="InterPro" id="IPR051708">
    <property type="entry name" value="Plant_Aspart_Prot_A1"/>
</dbReference>
<gene>
    <name evidence="11" type="ORF">FNV43_RR12757</name>
</gene>
<evidence type="ECO:0000256" key="4">
    <source>
        <dbReference type="ARBA" id="ARBA00022670"/>
    </source>
</evidence>
<dbReference type="PANTHER" id="PTHR47967">
    <property type="entry name" value="OS07G0603500 PROTEIN-RELATED"/>
    <property type="match status" value="1"/>
</dbReference>
<reference evidence="11" key="1">
    <citation type="submission" date="2020-03" db="EMBL/GenBank/DDBJ databases">
        <title>A high-quality chromosome-level genome assembly of a woody plant with both climbing and erect habits, Rhamnella rubrinervis.</title>
        <authorList>
            <person name="Lu Z."/>
            <person name="Yang Y."/>
            <person name="Zhu X."/>
            <person name="Sun Y."/>
        </authorList>
    </citation>
    <scope>NUCLEOTIDE SEQUENCE</scope>
    <source>
        <strain evidence="11">BYM</strain>
        <tissue evidence="11">Leaf</tissue>
    </source>
</reference>
<feature type="chain" id="PRO_5035469335" description="Peptidase A1 domain-containing protein" evidence="9">
    <location>
        <begin position="27"/>
        <end position="445"/>
    </location>
</feature>
<protein>
    <recommendedName>
        <fullName evidence="10">Peptidase A1 domain-containing protein</fullName>
    </recommendedName>
</protein>
<dbReference type="InterPro" id="IPR032861">
    <property type="entry name" value="TAXi_N"/>
</dbReference>
<keyword evidence="12" id="KW-1185">Reference proteome</keyword>
<evidence type="ECO:0000256" key="7">
    <source>
        <dbReference type="ARBA" id="ARBA00022801"/>
    </source>
</evidence>
<dbReference type="InterPro" id="IPR021109">
    <property type="entry name" value="Peptidase_aspartic_dom_sf"/>
</dbReference>
<evidence type="ECO:0000313" key="11">
    <source>
        <dbReference type="EMBL" id="KAF3447570.1"/>
    </source>
</evidence>
<sequence length="445" mass="46723">MASCSTTAILILLLVCVSNIPEVAEAVKGFTLELIHRDSPKSPFYNPTLTPTQRITAAVRRSINRANHFFKTKNSSASVSTNAAEANITASGAEYLMEFALGTPPVKILAIADTGSDLIWTQCKPCTSCYTQKDPLFDSSKSSTYKTVSCSSSVCTSIDLTTCSSSSTTAVCEYSANYGDGSFTNGDIATETLTLASTTSSSVVLPKTIIGCGHNNGGSFQPEESGIIGLGGGTASLVTQISSSISGKFSYCLVPFFSSSSNDTTSKLNFGSKAVVSGKGAVSTPLVAGEPNTFYFLTLEAISVGRTRIPFTEGSSVQEGNIIIDSGTTLTLLPPDFYSRLEAEVVNAVNATRIDNPTSGLGLCFKASDPQQIGAPDVTVHFKGADVNLSLGNLFIEAADSEVCFTFASASSLAIYGNLSQNNFLIGYDRVGRTVTFQPADCTRH</sequence>
<dbReference type="GO" id="GO:0005576">
    <property type="term" value="C:extracellular region"/>
    <property type="evidence" value="ECO:0007669"/>
    <property type="project" value="UniProtKB-SubCell"/>
</dbReference>
<evidence type="ECO:0000256" key="3">
    <source>
        <dbReference type="ARBA" id="ARBA00022525"/>
    </source>
</evidence>
<comment type="subcellular location">
    <subcellularLocation>
        <location evidence="1">Secreted</location>
    </subcellularLocation>
</comment>
<keyword evidence="6" id="KW-0064">Aspartyl protease</keyword>
<name>A0A8K0H8X4_9ROSA</name>
<dbReference type="InterPro" id="IPR001969">
    <property type="entry name" value="Aspartic_peptidase_AS"/>
</dbReference>
<feature type="domain" description="Peptidase A1" evidence="10">
    <location>
        <begin position="95"/>
        <end position="438"/>
    </location>
</feature>
<dbReference type="CDD" id="cd05476">
    <property type="entry name" value="pepsin_A_like_plant"/>
    <property type="match status" value="1"/>
</dbReference>
<keyword evidence="7" id="KW-0378">Hydrolase</keyword>
<evidence type="ECO:0000256" key="8">
    <source>
        <dbReference type="ARBA" id="ARBA00023180"/>
    </source>
</evidence>
<dbReference type="SUPFAM" id="SSF50630">
    <property type="entry name" value="Acid proteases"/>
    <property type="match status" value="1"/>
</dbReference>
<dbReference type="Pfam" id="PF14541">
    <property type="entry name" value="TAXi_C"/>
    <property type="match status" value="1"/>
</dbReference>
<dbReference type="PROSITE" id="PS51767">
    <property type="entry name" value="PEPTIDASE_A1"/>
    <property type="match status" value="1"/>
</dbReference>
<proteinExistence type="inferred from homology"/>
<dbReference type="FunFam" id="2.40.70.10:FF:000016">
    <property type="entry name" value="Probable aspartic protease At2g35615"/>
    <property type="match status" value="1"/>
</dbReference>
<evidence type="ECO:0000313" key="12">
    <source>
        <dbReference type="Proteomes" id="UP000796880"/>
    </source>
</evidence>
<dbReference type="Proteomes" id="UP000796880">
    <property type="component" value="Unassembled WGS sequence"/>
</dbReference>
<accession>A0A8K0H8X4</accession>
<organism evidence="11 12">
    <name type="scientific">Rhamnella rubrinervis</name>
    <dbReference type="NCBI Taxonomy" id="2594499"/>
    <lineage>
        <taxon>Eukaryota</taxon>
        <taxon>Viridiplantae</taxon>
        <taxon>Streptophyta</taxon>
        <taxon>Embryophyta</taxon>
        <taxon>Tracheophyta</taxon>
        <taxon>Spermatophyta</taxon>
        <taxon>Magnoliopsida</taxon>
        <taxon>eudicotyledons</taxon>
        <taxon>Gunneridae</taxon>
        <taxon>Pentapetalae</taxon>
        <taxon>rosids</taxon>
        <taxon>fabids</taxon>
        <taxon>Rosales</taxon>
        <taxon>Rhamnaceae</taxon>
        <taxon>rhamnoid group</taxon>
        <taxon>Rhamneae</taxon>
        <taxon>Rhamnella</taxon>
    </lineage>
</organism>
<feature type="signal peptide" evidence="9">
    <location>
        <begin position="1"/>
        <end position="26"/>
    </location>
</feature>
<comment type="similarity">
    <text evidence="2">Belongs to the peptidase A1 family.</text>
</comment>
<dbReference type="OrthoDB" id="2747330at2759"/>
<dbReference type="AlphaFoldDB" id="A0A8K0H8X4"/>
<evidence type="ECO:0000256" key="5">
    <source>
        <dbReference type="ARBA" id="ARBA00022729"/>
    </source>
</evidence>
<dbReference type="EMBL" id="VOIH02000005">
    <property type="protein sequence ID" value="KAF3447570.1"/>
    <property type="molecule type" value="Genomic_DNA"/>
</dbReference>
<evidence type="ECO:0000256" key="6">
    <source>
        <dbReference type="ARBA" id="ARBA00022750"/>
    </source>
</evidence>
<dbReference type="GO" id="GO:0006508">
    <property type="term" value="P:proteolysis"/>
    <property type="evidence" value="ECO:0007669"/>
    <property type="project" value="UniProtKB-KW"/>
</dbReference>
<dbReference type="GO" id="GO:0004190">
    <property type="term" value="F:aspartic-type endopeptidase activity"/>
    <property type="evidence" value="ECO:0007669"/>
    <property type="project" value="UniProtKB-KW"/>
</dbReference>
<dbReference type="PANTHER" id="PTHR47967:SF66">
    <property type="entry name" value="ASPARTIC PROTEINASE CDR1-RELATED"/>
    <property type="match status" value="1"/>
</dbReference>
<dbReference type="InterPro" id="IPR034161">
    <property type="entry name" value="Pepsin-like_plant"/>
</dbReference>
<dbReference type="InterPro" id="IPR032799">
    <property type="entry name" value="TAXi_C"/>
</dbReference>
<evidence type="ECO:0000259" key="10">
    <source>
        <dbReference type="PROSITE" id="PS51767"/>
    </source>
</evidence>
<dbReference type="PROSITE" id="PS00141">
    <property type="entry name" value="ASP_PROTEASE"/>
    <property type="match status" value="1"/>
</dbReference>
<keyword evidence="4" id="KW-0645">Protease</keyword>
<dbReference type="Gene3D" id="2.40.70.10">
    <property type="entry name" value="Acid Proteases"/>
    <property type="match status" value="2"/>
</dbReference>